<dbReference type="AlphaFoldDB" id="A0A6A4XX53"/>
<gene>
    <name evidence="1" type="ORF">As57867_020140</name>
</gene>
<sequence length="62" mass="7192">MVMTPGRVMQGHVDSALYVQSTSQECYADMLYKELLVWIDNILVYASTATEYVRVLEKFLDR</sequence>
<protein>
    <recommendedName>
        <fullName evidence="2">Reverse transcriptase domain-containing protein</fullName>
    </recommendedName>
</protein>
<name>A0A6A4XX53_9STRA</name>
<evidence type="ECO:0000313" key="1">
    <source>
        <dbReference type="EMBL" id="KAF0688155.1"/>
    </source>
</evidence>
<accession>A0A6A4XX53</accession>
<comment type="caution">
    <text evidence="1">The sequence shown here is derived from an EMBL/GenBank/DDBJ whole genome shotgun (WGS) entry which is preliminary data.</text>
</comment>
<feature type="non-terminal residue" evidence="1">
    <location>
        <position position="62"/>
    </location>
</feature>
<dbReference type="EMBL" id="VJMH01006751">
    <property type="protein sequence ID" value="KAF0688155.1"/>
    <property type="molecule type" value="Genomic_DNA"/>
</dbReference>
<proteinExistence type="predicted"/>
<reference evidence="1" key="1">
    <citation type="submission" date="2019-06" db="EMBL/GenBank/DDBJ databases">
        <title>Genomics analysis of Aphanomyces spp. identifies a new class of oomycete effector associated with host adaptation.</title>
        <authorList>
            <person name="Gaulin E."/>
        </authorList>
    </citation>
    <scope>NUCLEOTIDE SEQUENCE</scope>
    <source>
        <strain evidence="1">CBS 578.67</strain>
    </source>
</reference>
<organism evidence="1">
    <name type="scientific">Aphanomyces stellatus</name>
    <dbReference type="NCBI Taxonomy" id="120398"/>
    <lineage>
        <taxon>Eukaryota</taxon>
        <taxon>Sar</taxon>
        <taxon>Stramenopiles</taxon>
        <taxon>Oomycota</taxon>
        <taxon>Saprolegniomycetes</taxon>
        <taxon>Saprolegniales</taxon>
        <taxon>Verrucalvaceae</taxon>
        <taxon>Aphanomyces</taxon>
    </lineage>
</organism>
<dbReference type="OrthoDB" id="115202at2759"/>
<evidence type="ECO:0008006" key="2">
    <source>
        <dbReference type="Google" id="ProtNLM"/>
    </source>
</evidence>